<sequence length="201" mass="23158">MNLEIWYSEECYAPNIKCYQNISSPSDSDPYSASPTSTIVKTVENDGKMPSPDHSDTKKIFTESKEKRCAGRVLVRDSRFRKNLFSLQSTSSKEHSQSTYVKEIKRASCKNKTTSRNSYRTSLPFATRKSKSSRKISRKRIQKYEYPYCAAKICLIPSGVVIEWICCDTCKKWYHQICLRIKTAPKGDYECPQCARTKNVE</sequence>
<dbReference type="SMART" id="SM00249">
    <property type="entry name" value="PHD"/>
    <property type="match status" value="1"/>
</dbReference>
<evidence type="ECO:0000256" key="1">
    <source>
        <dbReference type="ARBA" id="ARBA00022723"/>
    </source>
</evidence>
<dbReference type="Proteomes" id="UP000321570">
    <property type="component" value="Unassembled WGS sequence"/>
</dbReference>
<protein>
    <recommendedName>
        <fullName evidence="5">PHD-type domain-containing protein</fullName>
    </recommendedName>
</protein>
<keyword evidence="7" id="KW-1185">Reference proteome</keyword>
<dbReference type="InterPro" id="IPR011011">
    <property type="entry name" value="Znf_FYVE_PHD"/>
</dbReference>
<dbReference type="Pfam" id="PF00628">
    <property type="entry name" value="PHD"/>
    <property type="match status" value="1"/>
</dbReference>
<dbReference type="SUPFAM" id="SSF57903">
    <property type="entry name" value="FYVE/PHD zinc finger"/>
    <property type="match status" value="1"/>
</dbReference>
<dbReference type="GO" id="GO:0008270">
    <property type="term" value="F:zinc ion binding"/>
    <property type="evidence" value="ECO:0007669"/>
    <property type="project" value="UniProtKB-KW"/>
</dbReference>
<keyword evidence="3" id="KW-0862">Zinc</keyword>
<organism evidence="6 7">
    <name type="scientific">Hymenolepis diminuta</name>
    <name type="common">Rat tapeworm</name>
    <dbReference type="NCBI Taxonomy" id="6216"/>
    <lineage>
        <taxon>Eukaryota</taxon>
        <taxon>Metazoa</taxon>
        <taxon>Spiralia</taxon>
        <taxon>Lophotrochozoa</taxon>
        <taxon>Platyhelminthes</taxon>
        <taxon>Cestoda</taxon>
        <taxon>Eucestoda</taxon>
        <taxon>Cyclophyllidea</taxon>
        <taxon>Hymenolepididae</taxon>
        <taxon>Hymenolepis</taxon>
    </lineage>
</organism>
<evidence type="ECO:0000256" key="2">
    <source>
        <dbReference type="ARBA" id="ARBA00022771"/>
    </source>
</evidence>
<name>A0A564Y8V3_HYMDI</name>
<reference evidence="6 7" key="1">
    <citation type="submission" date="2019-07" db="EMBL/GenBank/DDBJ databases">
        <authorList>
            <person name="Jastrzebski P J."/>
            <person name="Paukszto L."/>
            <person name="Jastrzebski P J."/>
        </authorList>
    </citation>
    <scope>NUCLEOTIDE SEQUENCE [LARGE SCALE GENOMIC DNA]</scope>
    <source>
        <strain evidence="6 7">WMS-il1</strain>
    </source>
</reference>
<dbReference type="Gene3D" id="3.30.40.10">
    <property type="entry name" value="Zinc/RING finger domain, C3HC4 (zinc finger)"/>
    <property type="match status" value="1"/>
</dbReference>
<feature type="domain" description="PHD-type" evidence="5">
    <location>
        <begin position="146"/>
        <end position="197"/>
    </location>
</feature>
<dbReference type="InterPro" id="IPR013083">
    <property type="entry name" value="Znf_RING/FYVE/PHD"/>
</dbReference>
<keyword evidence="1" id="KW-0479">Metal-binding</keyword>
<dbReference type="PROSITE" id="PS50016">
    <property type="entry name" value="ZF_PHD_2"/>
    <property type="match status" value="1"/>
</dbReference>
<proteinExistence type="predicted"/>
<evidence type="ECO:0000259" key="5">
    <source>
        <dbReference type="PROSITE" id="PS50016"/>
    </source>
</evidence>
<evidence type="ECO:0000313" key="6">
    <source>
        <dbReference type="EMBL" id="VUZ43725.1"/>
    </source>
</evidence>
<keyword evidence="2 4" id="KW-0863">Zinc-finger</keyword>
<dbReference type="InterPro" id="IPR001965">
    <property type="entry name" value="Znf_PHD"/>
</dbReference>
<dbReference type="InterPro" id="IPR019787">
    <property type="entry name" value="Znf_PHD-finger"/>
</dbReference>
<dbReference type="AlphaFoldDB" id="A0A564Y8V3"/>
<gene>
    <name evidence="6" type="ORF">WMSIL1_LOCUS3953</name>
</gene>
<evidence type="ECO:0000256" key="3">
    <source>
        <dbReference type="ARBA" id="ARBA00022833"/>
    </source>
</evidence>
<evidence type="ECO:0000256" key="4">
    <source>
        <dbReference type="PROSITE-ProRule" id="PRU00146"/>
    </source>
</evidence>
<accession>A0A564Y8V3</accession>
<dbReference type="EMBL" id="CABIJS010000111">
    <property type="protein sequence ID" value="VUZ43725.1"/>
    <property type="molecule type" value="Genomic_DNA"/>
</dbReference>
<evidence type="ECO:0000313" key="7">
    <source>
        <dbReference type="Proteomes" id="UP000321570"/>
    </source>
</evidence>